<dbReference type="EMBL" id="MBLM01000113">
    <property type="protein sequence ID" value="OHV37402.1"/>
    <property type="molecule type" value="Genomic_DNA"/>
</dbReference>
<dbReference type="AlphaFoldDB" id="A0A1S1QWH8"/>
<sequence length="119" mass="12952">MAEVPTDLAREGRPRERGHQPFAVRGPATFDEESDPDEVAGNPGSDYSRAEVIAPGTGATHRARAEDVLHWQHHQRPISAETLRKQLHVGAATARKLVAQIRSDTHVKLDSQPPEAAAP</sequence>
<evidence type="ECO:0000256" key="1">
    <source>
        <dbReference type="SAM" id="MobiDB-lite"/>
    </source>
</evidence>
<evidence type="ECO:0000313" key="2">
    <source>
        <dbReference type="EMBL" id="OHV37402.1"/>
    </source>
</evidence>
<protein>
    <submittedName>
        <fullName evidence="2">Uncharacterized protein</fullName>
    </submittedName>
</protein>
<feature type="compositionally biased region" description="Basic and acidic residues" evidence="1">
    <location>
        <begin position="8"/>
        <end position="19"/>
    </location>
</feature>
<gene>
    <name evidence="2" type="ORF">CC117_16840</name>
</gene>
<reference evidence="3" key="1">
    <citation type="submission" date="2016-07" db="EMBL/GenBank/DDBJ databases">
        <title>Sequence Frankia sp. strain CcI1.17.</title>
        <authorList>
            <person name="Ghodhbane-Gtari F."/>
            <person name="Swanson E."/>
            <person name="Gueddou A."/>
            <person name="Morris K."/>
            <person name="Hezbri K."/>
            <person name="Ktari A."/>
            <person name="Nouioui I."/>
            <person name="Abebe-Akele F."/>
            <person name="Simpson S."/>
            <person name="Thomas K."/>
            <person name="Gtari M."/>
            <person name="Tisa L.S."/>
            <person name="Hurst S."/>
        </authorList>
    </citation>
    <scope>NUCLEOTIDE SEQUENCE [LARGE SCALE GENOMIC DNA]</scope>
    <source>
        <strain evidence="3">Cc1.17</strain>
    </source>
</reference>
<feature type="region of interest" description="Disordered" evidence="1">
    <location>
        <begin position="1"/>
        <end position="61"/>
    </location>
</feature>
<proteinExistence type="predicted"/>
<evidence type="ECO:0000313" key="3">
    <source>
        <dbReference type="Proteomes" id="UP000179627"/>
    </source>
</evidence>
<accession>A0A1S1QWH8</accession>
<name>A0A1S1QWH8_9ACTN</name>
<dbReference type="Proteomes" id="UP000179627">
    <property type="component" value="Unassembled WGS sequence"/>
</dbReference>
<keyword evidence="3" id="KW-1185">Reference proteome</keyword>
<organism evidence="2 3">
    <name type="scientific">Parafrankia colletiae</name>
    <dbReference type="NCBI Taxonomy" id="573497"/>
    <lineage>
        <taxon>Bacteria</taxon>
        <taxon>Bacillati</taxon>
        <taxon>Actinomycetota</taxon>
        <taxon>Actinomycetes</taxon>
        <taxon>Frankiales</taxon>
        <taxon>Frankiaceae</taxon>
        <taxon>Parafrankia</taxon>
    </lineage>
</organism>
<comment type="caution">
    <text evidence="2">The sequence shown here is derived from an EMBL/GenBank/DDBJ whole genome shotgun (WGS) entry which is preliminary data.</text>
</comment>